<feature type="signal peptide" evidence="9">
    <location>
        <begin position="1"/>
        <end position="29"/>
    </location>
</feature>
<dbReference type="PANTHER" id="PTHR31044:SF47">
    <property type="entry name" value="CARBOHYDRATE-BINDING X8 DOMAIN SUPERFAMILY PROTEIN"/>
    <property type="match status" value="1"/>
</dbReference>
<keyword evidence="5" id="KW-0472">Membrane</keyword>
<comment type="subcellular location">
    <subcellularLocation>
        <location evidence="1">Cell membrane</location>
        <topology evidence="1">Lipid-anchor</topology>
        <topology evidence="1">GPI-anchor</topology>
    </subcellularLocation>
</comment>
<feature type="chain" id="PRO_5042971732" description="X8 domain-containing protein" evidence="9">
    <location>
        <begin position="30"/>
        <end position="212"/>
    </location>
</feature>
<sequence length="212" mass="23391">MAPHSRPRPQLRCILLLLISLVAASAVDGATWCVARSDASQQALQRALDYACGSGADCAPVQSEGLCFLPNTLQAHASYAFNSYYQIKSMEPGSCDFAGTATVAASDPSNVFLPPHPDHTLRFLCVPIVSKHSRRDLVRRCWKSIGSKHNFIDSNNCRPHYTDRSHSNSNSNELWRRYWRSAILRFGQTEPILGSSNLCGHHGPLSVRSPLD</sequence>
<dbReference type="InterPro" id="IPR012946">
    <property type="entry name" value="X8"/>
</dbReference>
<dbReference type="GO" id="GO:0005886">
    <property type="term" value="C:plasma membrane"/>
    <property type="evidence" value="ECO:0007669"/>
    <property type="project" value="UniProtKB-SubCell"/>
</dbReference>
<dbReference type="EMBL" id="JAXIOK010000002">
    <property type="protein sequence ID" value="KAK4778232.1"/>
    <property type="molecule type" value="Genomic_DNA"/>
</dbReference>
<evidence type="ECO:0000256" key="3">
    <source>
        <dbReference type="ARBA" id="ARBA00022622"/>
    </source>
</evidence>
<evidence type="ECO:0000256" key="5">
    <source>
        <dbReference type="ARBA" id="ARBA00023136"/>
    </source>
</evidence>
<evidence type="ECO:0000256" key="9">
    <source>
        <dbReference type="SAM" id="SignalP"/>
    </source>
</evidence>
<dbReference type="AlphaFoldDB" id="A0AAN7QTR8"/>
<accession>A0AAN7QTR8</accession>
<feature type="domain" description="X8" evidence="10">
    <location>
        <begin position="31"/>
        <end position="127"/>
    </location>
</feature>
<evidence type="ECO:0000256" key="6">
    <source>
        <dbReference type="ARBA" id="ARBA00023157"/>
    </source>
</evidence>
<evidence type="ECO:0000256" key="7">
    <source>
        <dbReference type="ARBA" id="ARBA00023180"/>
    </source>
</evidence>
<keyword evidence="3" id="KW-0336">GPI-anchor</keyword>
<dbReference type="GO" id="GO:0098552">
    <property type="term" value="C:side of membrane"/>
    <property type="evidence" value="ECO:0007669"/>
    <property type="project" value="UniProtKB-KW"/>
</dbReference>
<evidence type="ECO:0000256" key="2">
    <source>
        <dbReference type="ARBA" id="ARBA00022475"/>
    </source>
</evidence>
<name>A0AAN7QTR8_9MYRT</name>
<keyword evidence="6" id="KW-1015">Disulfide bond</keyword>
<dbReference type="Pfam" id="PF07983">
    <property type="entry name" value="X8"/>
    <property type="match status" value="1"/>
</dbReference>
<dbReference type="FunFam" id="1.20.58.1040:FF:000001">
    <property type="entry name" value="Glucan endo-1,3-beta-glucosidase 4"/>
    <property type="match status" value="1"/>
</dbReference>
<proteinExistence type="predicted"/>
<comment type="caution">
    <text evidence="11">The sequence shown here is derived from an EMBL/GenBank/DDBJ whole genome shotgun (WGS) entry which is preliminary data.</text>
</comment>
<keyword evidence="2" id="KW-1003">Cell membrane</keyword>
<keyword evidence="8" id="KW-0449">Lipoprotein</keyword>
<keyword evidence="4 9" id="KW-0732">Signal</keyword>
<protein>
    <recommendedName>
        <fullName evidence="10">X8 domain-containing protein</fullName>
    </recommendedName>
</protein>
<dbReference type="InterPro" id="IPR044788">
    <property type="entry name" value="X8_dom_prot"/>
</dbReference>
<evidence type="ECO:0000259" key="10">
    <source>
        <dbReference type="SMART" id="SM00768"/>
    </source>
</evidence>
<dbReference type="Gene3D" id="1.20.58.1040">
    <property type="match status" value="1"/>
</dbReference>
<organism evidence="11 12">
    <name type="scientific">Trapa incisa</name>
    <dbReference type="NCBI Taxonomy" id="236973"/>
    <lineage>
        <taxon>Eukaryota</taxon>
        <taxon>Viridiplantae</taxon>
        <taxon>Streptophyta</taxon>
        <taxon>Embryophyta</taxon>
        <taxon>Tracheophyta</taxon>
        <taxon>Spermatophyta</taxon>
        <taxon>Magnoliopsida</taxon>
        <taxon>eudicotyledons</taxon>
        <taxon>Gunneridae</taxon>
        <taxon>Pentapetalae</taxon>
        <taxon>rosids</taxon>
        <taxon>malvids</taxon>
        <taxon>Myrtales</taxon>
        <taxon>Lythraceae</taxon>
        <taxon>Trapa</taxon>
    </lineage>
</organism>
<reference evidence="11 12" key="1">
    <citation type="journal article" date="2023" name="Hortic Res">
        <title>Pangenome of water caltrop reveals structural variations and asymmetric subgenome divergence after allopolyploidization.</title>
        <authorList>
            <person name="Zhang X."/>
            <person name="Chen Y."/>
            <person name="Wang L."/>
            <person name="Yuan Y."/>
            <person name="Fang M."/>
            <person name="Shi L."/>
            <person name="Lu R."/>
            <person name="Comes H.P."/>
            <person name="Ma Y."/>
            <person name="Chen Y."/>
            <person name="Huang G."/>
            <person name="Zhou Y."/>
            <person name="Zheng Z."/>
            <person name="Qiu Y."/>
        </authorList>
    </citation>
    <scope>NUCLEOTIDE SEQUENCE [LARGE SCALE GENOMIC DNA]</scope>
    <source>
        <tissue evidence="11">Roots</tissue>
    </source>
</reference>
<evidence type="ECO:0000256" key="8">
    <source>
        <dbReference type="ARBA" id="ARBA00023288"/>
    </source>
</evidence>
<evidence type="ECO:0000256" key="1">
    <source>
        <dbReference type="ARBA" id="ARBA00004609"/>
    </source>
</evidence>
<keyword evidence="7" id="KW-0325">Glycoprotein</keyword>
<evidence type="ECO:0000313" key="12">
    <source>
        <dbReference type="Proteomes" id="UP001345219"/>
    </source>
</evidence>
<evidence type="ECO:0000313" key="11">
    <source>
        <dbReference type="EMBL" id="KAK4778232.1"/>
    </source>
</evidence>
<dbReference type="SMART" id="SM00768">
    <property type="entry name" value="X8"/>
    <property type="match status" value="1"/>
</dbReference>
<gene>
    <name evidence="11" type="ORF">SAY87_018419</name>
</gene>
<dbReference type="Proteomes" id="UP001345219">
    <property type="component" value="Chromosome 14"/>
</dbReference>
<keyword evidence="12" id="KW-1185">Reference proteome</keyword>
<dbReference type="GO" id="GO:0009506">
    <property type="term" value="C:plasmodesma"/>
    <property type="evidence" value="ECO:0007669"/>
    <property type="project" value="UniProtKB-ARBA"/>
</dbReference>
<evidence type="ECO:0000256" key="4">
    <source>
        <dbReference type="ARBA" id="ARBA00022729"/>
    </source>
</evidence>
<dbReference type="PANTHER" id="PTHR31044">
    <property type="entry name" value="BETA-1,3 GLUCANASE"/>
    <property type="match status" value="1"/>
</dbReference>